<feature type="domain" description="C2H2-type" evidence="12">
    <location>
        <begin position="99"/>
        <end position="124"/>
    </location>
</feature>
<proteinExistence type="inferred from homology"/>
<dbReference type="FunFam" id="3.30.160.60:FF:001954">
    <property type="entry name" value="Zinc finger protein 787"/>
    <property type="match status" value="1"/>
</dbReference>
<evidence type="ECO:0000256" key="9">
    <source>
        <dbReference type="ARBA" id="ARBA00023163"/>
    </source>
</evidence>
<evidence type="ECO:0000256" key="8">
    <source>
        <dbReference type="ARBA" id="ARBA00023125"/>
    </source>
</evidence>
<dbReference type="GO" id="GO:0003677">
    <property type="term" value="F:DNA binding"/>
    <property type="evidence" value="ECO:0007669"/>
    <property type="project" value="UniProtKB-KW"/>
</dbReference>
<dbReference type="Ensembl" id="ENSSRHT00000085368.1">
    <property type="protein sequence ID" value="ENSSRHP00000083122.1"/>
    <property type="gene ID" value="ENSSRHG00000041115.1"/>
</dbReference>
<organism evidence="13 14">
    <name type="scientific">Sinocyclocheilus rhinocerous</name>
    <dbReference type="NCBI Taxonomy" id="307959"/>
    <lineage>
        <taxon>Eukaryota</taxon>
        <taxon>Metazoa</taxon>
        <taxon>Chordata</taxon>
        <taxon>Craniata</taxon>
        <taxon>Vertebrata</taxon>
        <taxon>Euteleostomi</taxon>
        <taxon>Actinopterygii</taxon>
        <taxon>Neopterygii</taxon>
        <taxon>Teleostei</taxon>
        <taxon>Ostariophysi</taxon>
        <taxon>Cypriniformes</taxon>
        <taxon>Cyprinidae</taxon>
        <taxon>Cyprininae</taxon>
        <taxon>Sinocyclocheilus</taxon>
    </lineage>
</organism>
<dbReference type="FunFam" id="3.30.160.60:FF:001427">
    <property type="entry name" value="Zinc finger 45-like"/>
    <property type="match status" value="1"/>
</dbReference>
<dbReference type="SUPFAM" id="SSF57667">
    <property type="entry name" value="beta-beta-alpha zinc fingers"/>
    <property type="match status" value="2"/>
</dbReference>
<keyword evidence="8" id="KW-0238">DNA-binding</keyword>
<dbReference type="InterPro" id="IPR013087">
    <property type="entry name" value="Znf_C2H2_type"/>
</dbReference>
<evidence type="ECO:0000256" key="4">
    <source>
        <dbReference type="ARBA" id="ARBA00022737"/>
    </source>
</evidence>
<dbReference type="PROSITE" id="PS50157">
    <property type="entry name" value="ZINC_FINGER_C2H2_2"/>
    <property type="match status" value="3"/>
</dbReference>
<dbReference type="PANTHER" id="PTHR24394">
    <property type="entry name" value="ZINC FINGER PROTEIN"/>
    <property type="match status" value="1"/>
</dbReference>
<evidence type="ECO:0000313" key="13">
    <source>
        <dbReference type="Ensembl" id="ENSSRHP00000083122.1"/>
    </source>
</evidence>
<keyword evidence="14" id="KW-1185">Reference proteome</keyword>
<dbReference type="GO" id="GO:0008270">
    <property type="term" value="F:zinc ion binding"/>
    <property type="evidence" value="ECO:0007669"/>
    <property type="project" value="UniProtKB-KW"/>
</dbReference>
<keyword evidence="4" id="KW-0677">Repeat</keyword>
<comment type="subcellular location">
    <subcellularLocation>
        <location evidence="1">Nucleus</location>
    </subcellularLocation>
</comment>
<reference evidence="13" key="1">
    <citation type="submission" date="2025-08" db="UniProtKB">
        <authorList>
            <consortium name="Ensembl"/>
        </authorList>
    </citation>
    <scope>IDENTIFICATION</scope>
</reference>
<dbReference type="InterPro" id="IPR036236">
    <property type="entry name" value="Znf_C2H2_sf"/>
</dbReference>
<evidence type="ECO:0000256" key="10">
    <source>
        <dbReference type="ARBA" id="ARBA00023242"/>
    </source>
</evidence>
<dbReference type="Gene3D" id="3.30.160.60">
    <property type="entry name" value="Classic Zinc Finger"/>
    <property type="match status" value="4"/>
</dbReference>
<evidence type="ECO:0000256" key="5">
    <source>
        <dbReference type="ARBA" id="ARBA00022771"/>
    </source>
</evidence>
<dbReference type="GO" id="GO:0000981">
    <property type="term" value="F:DNA-binding transcription factor activity, RNA polymerase II-specific"/>
    <property type="evidence" value="ECO:0007669"/>
    <property type="project" value="TreeGrafter"/>
</dbReference>
<keyword evidence="9" id="KW-0804">Transcription</keyword>
<feature type="domain" description="C2H2-type" evidence="12">
    <location>
        <begin position="71"/>
        <end position="98"/>
    </location>
</feature>
<evidence type="ECO:0000259" key="12">
    <source>
        <dbReference type="PROSITE" id="PS50157"/>
    </source>
</evidence>
<evidence type="ECO:0000256" key="7">
    <source>
        <dbReference type="ARBA" id="ARBA00023015"/>
    </source>
</evidence>
<protein>
    <recommendedName>
        <fullName evidence="12">C2H2-type domain-containing protein</fullName>
    </recommendedName>
</protein>
<evidence type="ECO:0000256" key="3">
    <source>
        <dbReference type="ARBA" id="ARBA00022723"/>
    </source>
</evidence>
<accession>A0A673M4S0</accession>
<comment type="similarity">
    <text evidence="2">Belongs to the krueppel C2H2-type zinc-finger protein family.</text>
</comment>
<sequence>KKESQKLNENEEKYLVEKNPDFITEEKYCLKQHERIHTGEKPYQCSHCDKRFIQSTNLKTHERIHTGKKLYKCSQCDKSFSHSGNLKTHERIHTGEKPYHCTACGKCFNQSSALHRHTKNNHSK</sequence>
<evidence type="ECO:0000313" key="14">
    <source>
        <dbReference type="Proteomes" id="UP000472270"/>
    </source>
</evidence>
<keyword evidence="10" id="KW-0539">Nucleus</keyword>
<dbReference type="FunFam" id="3.30.160.60:FF:000557">
    <property type="entry name" value="zinc finger and SCAN domain-containing protein 29"/>
    <property type="match status" value="1"/>
</dbReference>
<feature type="domain" description="C2H2-type" evidence="12">
    <location>
        <begin position="43"/>
        <end position="70"/>
    </location>
</feature>
<dbReference type="AlphaFoldDB" id="A0A673M4S0"/>
<dbReference type="PROSITE" id="PS00028">
    <property type="entry name" value="ZINC_FINGER_C2H2_1"/>
    <property type="match status" value="3"/>
</dbReference>
<dbReference type="Pfam" id="PF00096">
    <property type="entry name" value="zf-C2H2"/>
    <property type="match status" value="3"/>
</dbReference>
<keyword evidence="3" id="KW-0479">Metal-binding</keyword>
<keyword evidence="7" id="KW-0805">Transcription regulation</keyword>
<name>A0A673M4S0_9TELE</name>
<evidence type="ECO:0000256" key="2">
    <source>
        <dbReference type="ARBA" id="ARBA00006991"/>
    </source>
</evidence>
<dbReference type="SMART" id="SM00355">
    <property type="entry name" value="ZnF_C2H2"/>
    <property type="match status" value="3"/>
</dbReference>
<evidence type="ECO:0000256" key="11">
    <source>
        <dbReference type="PROSITE-ProRule" id="PRU00042"/>
    </source>
</evidence>
<keyword evidence="6" id="KW-0862">Zinc</keyword>
<evidence type="ECO:0000256" key="1">
    <source>
        <dbReference type="ARBA" id="ARBA00004123"/>
    </source>
</evidence>
<dbReference type="PANTHER" id="PTHR24394:SF48">
    <property type="entry name" value="ZINC FINGER PROTEIN 771"/>
    <property type="match status" value="1"/>
</dbReference>
<keyword evidence="5 11" id="KW-0863">Zinc-finger</keyword>
<reference evidence="13" key="2">
    <citation type="submission" date="2025-09" db="UniProtKB">
        <authorList>
            <consortium name="Ensembl"/>
        </authorList>
    </citation>
    <scope>IDENTIFICATION</scope>
</reference>
<dbReference type="Proteomes" id="UP000472270">
    <property type="component" value="Unassembled WGS sequence"/>
</dbReference>
<dbReference type="GO" id="GO:0005634">
    <property type="term" value="C:nucleus"/>
    <property type="evidence" value="ECO:0007669"/>
    <property type="project" value="UniProtKB-SubCell"/>
</dbReference>
<evidence type="ECO:0000256" key="6">
    <source>
        <dbReference type="ARBA" id="ARBA00022833"/>
    </source>
</evidence>